<dbReference type="PANTHER" id="PTHR15696:SF0">
    <property type="entry name" value="TELOMERASE-BINDING PROTEIN EST1A"/>
    <property type="match status" value="1"/>
</dbReference>
<evidence type="ECO:0000256" key="2">
    <source>
        <dbReference type="SAM" id="MobiDB-lite"/>
    </source>
</evidence>
<evidence type="ECO:0000313" key="5">
    <source>
        <dbReference type="Proteomes" id="UP000094527"/>
    </source>
</evidence>
<evidence type="ECO:0000256" key="1">
    <source>
        <dbReference type="ARBA" id="ARBA00023161"/>
    </source>
</evidence>
<dbReference type="PANTHER" id="PTHR15696">
    <property type="entry name" value="SMG-7 SUPPRESSOR WITH MORPHOLOGICAL EFFECT ON GENITALIA PROTEIN 7"/>
    <property type="match status" value="1"/>
</dbReference>
<feature type="region of interest" description="Disordered" evidence="2">
    <location>
        <begin position="1"/>
        <end position="31"/>
    </location>
</feature>
<reference evidence="4 5" key="1">
    <citation type="journal article" date="2016" name="Genome Biol. Evol.">
        <title>Gene Family Evolution Reflects Adaptation to Soil Environmental Stressors in the Genome of the Collembolan Orchesella cincta.</title>
        <authorList>
            <person name="Faddeeva-Vakhrusheva A."/>
            <person name="Derks M.F."/>
            <person name="Anvar S.Y."/>
            <person name="Agamennone V."/>
            <person name="Suring W."/>
            <person name="Smit S."/>
            <person name="van Straalen N.M."/>
            <person name="Roelofs D."/>
        </authorList>
    </citation>
    <scope>NUCLEOTIDE SEQUENCE [LARGE SCALE GENOMIC DNA]</scope>
    <source>
        <tissue evidence="4">Mixed pool</tissue>
    </source>
</reference>
<dbReference type="Pfam" id="PF10373">
    <property type="entry name" value="EST1_DNA_bind"/>
    <property type="match status" value="1"/>
</dbReference>
<keyword evidence="1" id="KW-0866">Nonsense-mediated mRNA decay</keyword>
<feature type="compositionally biased region" description="Basic and acidic residues" evidence="2">
    <location>
        <begin position="8"/>
        <end position="20"/>
    </location>
</feature>
<evidence type="ECO:0000259" key="3">
    <source>
        <dbReference type="SMART" id="SM00670"/>
    </source>
</evidence>
<dbReference type="InterPro" id="IPR011990">
    <property type="entry name" value="TPR-like_helical_dom_sf"/>
</dbReference>
<dbReference type="InterPro" id="IPR002716">
    <property type="entry name" value="PIN_dom"/>
</dbReference>
<dbReference type="STRING" id="48709.A0A1D2NC98"/>
<proteinExistence type="predicted"/>
<dbReference type="GO" id="GO:0042162">
    <property type="term" value="F:telomeric DNA binding"/>
    <property type="evidence" value="ECO:0007669"/>
    <property type="project" value="TreeGrafter"/>
</dbReference>
<gene>
    <name evidence="4" type="ORF">Ocin01_04052</name>
</gene>
<sequence>MGGGLLETSRRGKESMESHGRSSGSDLKSSTTSYLYAKRDGSDDDTEEEWVKCKVAQQFPAANLRMPTGTGTAHWVKYFAKLEEPLREWYNQRNSPDATRLTTANWNLILPYAERLMAVGFKLFINDVPKYLKNELDIRVWKYGIYLFIHVLRGRVPSDEKQKKAVRLVYEDVLSRGINHFKGILMQSTKVLGINLGPILFRRGFIRGSLREAELTSEENLVYRLLIALGDLYRYAFEVMKRPSDLKMAVDMYNAARLVDTDKCRAYNQLAVLSKSQNYLIETIYYYTRAWAGSITAEGSRDQLLYLYDDIYKKYAATKAGFWSSVSKTVEAELKVPRLNRKELWLSPFRQDKTLPPAFKCSLNKQHHIESLTECEVLARFSLAYAHLMGILYTKIGTENLEEVAKNAMIYFEGLVFQKKSIKFAHLMKVIGMLLFMADHLNRCMPGQSPGTVSQLDFMRDIAMRVTIEMVGYMSECIIKIFKLLDWDNPTLTTYLAAVHVWIRWAKGRAYVFSEHLKYWRMTSPRNIAEKTKLLLNENTAASFRRLVNEIRLLSNYSKYIFPSISFGATENCDTRIPTLPEQLLLDRFGTILLPRDYDMSSYFSNGRHGPERAQNQLRLSRIVKFGKRLFGDPKVPPKSPREDSDDLLSEPEDKSIADQNVLSLIQRFLKPTPKNFKVGKPDCNNARVIVRKSSNEKNQCLLPKHSTTKVYELWSNLCAMGVRTDMLIQPLRVVLDTNCFIRNLEWVECLLKVYPGTLYLPTTVISELRGLGKGLKPSRSRCKPLSLQQNKTRMIDSLVVAGQCSSALAFMKDQLHRFTVVTTKGKTLKMYNIMKQKIFDSMLDGVNNDEKILETCRQLEAQDEVTRRKDTPFRIYRNTVLLTADRSLRLRAYASDIPAREVHNFTLWLIQTPNGKLK</sequence>
<accession>A0A1D2NC98</accession>
<dbReference type="InterPro" id="IPR029060">
    <property type="entry name" value="PIN-like_dom_sf"/>
</dbReference>
<feature type="compositionally biased region" description="Low complexity" evidence="2">
    <location>
        <begin position="21"/>
        <end position="31"/>
    </location>
</feature>
<dbReference type="OrthoDB" id="2017974at2759"/>
<feature type="domain" description="PIN" evidence="3">
    <location>
        <begin position="732"/>
        <end position="891"/>
    </location>
</feature>
<dbReference type="SUPFAM" id="SSF88723">
    <property type="entry name" value="PIN domain-like"/>
    <property type="match status" value="1"/>
</dbReference>
<dbReference type="Gene3D" id="1.25.40.10">
    <property type="entry name" value="Tetratricopeptide repeat domain"/>
    <property type="match status" value="1"/>
</dbReference>
<evidence type="ECO:0000313" key="4">
    <source>
        <dbReference type="EMBL" id="ODN02626.1"/>
    </source>
</evidence>
<dbReference type="GO" id="GO:0070034">
    <property type="term" value="F:telomerase RNA binding"/>
    <property type="evidence" value="ECO:0007669"/>
    <property type="project" value="TreeGrafter"/>
</dbReference>
<dbReference type="InterPro" id="IPR018834">
    <property type="entry name" value="DNA/RNA-bd_Est1-type"/>
</dbReference>
<dbReference type="Gene3D" id="3.40.50.1010">
    <property type="entry name" value="5'-nuclease"/>
    <property type="match status" value="1"/>
</dbReference>
<dbReference type="Proteomes" id="UP000094527">
    <property type="component" value="Unassembled WGS sequence"/>
</dbReference>
<feature type="region of interest" description="Disordered" evidence="2">
    <location>
        <begin position="631"/>
        <end position="651"/>
    </location>
</feature>
<dbReference type="GO" id="GO:0005697">
    <property type="term" value="C:telomerase holoenzyme complex"/>
    <property type="evidence" value="ECO:0007669"/>
    <property type="project" value="TreeGrafter"/>
</dbReference>
<dbReference type="GO" id="GO:0000184">
    <property type="term" value="P:nuclear-transcribed mRNA catabolic process, nonsense-mediated decay"/>
    <property type="evidence" value="ECO:0007669"/>
    <property type="project" value="UniProtKB-KW"/>
</dbReference>
<dbReference type="Pfam" id="PF13638">
    <property type="entry name" value="PIN_4"/>
    <property type="match status" value="1"/>
</dbReference>
<dbReference type="CDD" id="cd09885">
    <property type="entry name" value="PIN_Smg6-like"/>
    <property type="match status" value="1"/>
</dbReference>
<protein>
    <recommendedName>
        <fullName evidence="3">PIN domain-containing protein</fullName>
    </recommendedName>
</protein>
<dbReference type="InterPro" id="IPR045153">
    <property type="entry name" value="Est1/Ebs1-like"/>
</dbReference>
<organism evidence="4 5">
    <name type="scientific">Orchesella cincta</name>
    <name type="common">Springtail</name>
    <name type="synonym">Podura cincta</name>
    <dbReference type="NCBI Taxonomy" id="48709"/>
    <lineage>
        <taxon>Eukaryota</taxon>
        <taxon>Metazoa</taxon>
        <taxon>Ecdysozoa</taxon>
        <taxon>Arthropoda</taxon>
        <taxon>Hexapoda</taxon>
        <taxon>Collembola</taxon>
        <taxon>Entomobryomorpha</taxon>
        <taxon>Entomobryoidea</taxon>
        <taxon>Orchesellidae</taxon>
        <taxon>Orchesellinae</taxon>
        <taxon>Orchesella</taxon>
    </lineage>
</organism>
<dbReference type="SMART" id="SM00670">
    <property type="entry name" value="PINc"/>
    <property type="match status" value="1"/>
</dbReference>
<dbReference type="EMBL" id="LJIJ01000103">
    <property type="protein sequence ID" value="ODN02626.1"/>
    <property type="molecule type" value="Genomic_DNA"/>
</dbReference>
<name>A0A1D2NC98_ORCCI</name>
<dbReference type="AlphaFoldDB" id="A0A1D2NC98"/>
<comment type="caution">
    <text evidence="4">The sequence shown here is derived from an EMBL/GenBank/DDBJ whole genome shotgun (WGS) entry which is preliminary data.</text>
</comment>
<keyword evidence="5" id="KW-1185">Reference proteome</keyword>
<dbReference type="SUPFAM" id="SSF48452">
    <property type="entry name" value="TPR-like"/>
    <property type="match status" value="1"/>
</dbReference>